<dbReference type="RefSeq" id="WP_041065304.1">
    <property type="nucleotide sequence ID" value="NZ_JXAL01000024.1"/>
</dbReference>
<sequence>MNISNFLATALLNQVFRNIDYARPNTVFLALYTSDPTVVDTGAEVEGGAYARQPITFSAPSVANGKETIRNNAEIVFPIASADWGTVTHLGIRDAANGGNLLYFGPWTAARTILSGDRPRVLLDSLTLTLS</sequence>
<proteinExistence type="predicted"/>
<organism evidence="1 2">
    <name type="scientific">Cohnella kolymensis</name>
    <dbReference type="NCBI Taxonomy" id="1590652"/>
    <lineage>
        <taxon>Bacteria</taxon>
        <taxon>Bacillati</taxon>
        <taxon>Bacillota</taxon>
        <taxon>Bacilli</taxon>
        <taxon>Bacillales</taxon>
        <taxon>Paenibacillaceae</taxon>
        <taxon>Cohnella</taxon>
    </lineage>
</organism>
<dbReference type="Proteomes" id="UP000054526">
    <property type="component" value="Unassembled WGS sequence"/>
</dbReference>
<keyword evidence="2" id="KW-1185">Reference proteome</keyword>
<accession>A0ABR5A292</accession>
<evidence type="ECO:0000313" key="1">
    <source>
        <dbReference type="EMBL" id="KIL35174.1"/>
    </source>
</evidence>
<name>A0ABR5A292_9BACL</name>
<comment type="caution">
    <text evidence="1">The sequence shown here is derived from an EMBL/GenBank/DDBJ whole genome shotgun (WGS) entry which is preliminary data.</text>
</comment>
<evidence type="ECO:0000313" key="2">
    <source>
        <dbReference type="Proteomes" id="UP000054526"/>
    </source>
</evidence>
<dbReference type="Pfam" id="PF23140">
    <property type="entry name" value="Gp80"/>
    <property type="match status" value="1"/>
</dbReference>
<gene>
    <name evidence="1" type="ORF">SD71_16250</name>
</gene>
<reference evidence="1 2" key="1">
    <citation type="submission" date="2014-12" db="EMBL/GenBank/DDBJ databases">
        <title>Draft genome sequence of Cohnella kolymensis strain B-2846.</title>
        <authorList>
            <person name="Karlyshev A.V."/>
            <person name="Kudryashova E.B."/>
        </authorList>
    </citation>
    <scope>NUCLEOTIDE SEQUENCE [LARGE SCALE GENOMIC DNA]</scope>
    <source>
        <strain evidence="1 2">VKM B-2846</strain>
    </source>
</reference>
<protein>
    <submittedName>
        <fullName evidence="1">Uncharacterized protein</fullName>
    </submittedName>
</protein>
<dbReference type="InterPro" id="IPR056908">
    <property type="entry name" value="Gp80-like"/>
</dbReference>
<dbReference type="EMBL" id="JXAL01000024">
    <property type="protein sequence ID" value="KIL35174.1"/>
    <property type="molecule type" value="Genomic_DNA"/>
</dbReference>